<evidence type="ECO:0000313" key="3">
    <source>
        <dbReference type="EMBL" id="EDV21317.1"/>
    </source>
</evidence>
<feature type="compositionally biased region" description="Polar residues" evidence="1">
    <location>
        <begin position="387"/>
        <end position="402"/>
    </location>
</feature>
<feature type="compositionally biased region" description="Basic and acidic residues" evidence="1">
    <location>
        <begin position="575"/>
        <end position="593"/>
    </location>
</feature>
<feature type="region of interest" description="Disordered" evidence="1">
    <location>
        <begin position="335"/>
        <end position="357"/>
    </location>
</feature>
<dbReference type="PhylomeDB" id="B3S7M8"/>
<dbReference type="HOGENOM" id="CLU_314066_0_0_1"/>
<dbReference type="PANTHER" id="PTHR23093">
    <property type="entry name" value="SIMILAR TO CHROMOSOME 3 OPEN READING FRAME 20"/>
    <property type="match status" value="1"/>
</dbReference>
<feature type="compositionally biased region" description="Low complexity" evidence="1">
    <location>
        <begin position="59"/>
        <end position="70"/>
    </location>
</feature>
<dbReference type="InParanoid" id="B3S7M8"/>
<dbReference type="FunCoup" id="B3S7M8">
    <property type="interactions" value="22"/>
</dbReference>
<feature type="region of interest" description="Disordered" evidence="1">
    <location>
        <begin position="564"/>
        <end position="593"/>
    </location>
</feature>
<keyword evidence="4" id="KW-1185">Reference proteome</keyword>
<dbReference type="AlphaFoldDB" id="B3S7M8"/>
<feature type="compositionally biased region" description="Polar residues" evidence="1">
    <location>
        <begin position="342"/>
        <end position="355"/>
    </location>
</feature>
<feature type="compositionally biased region" description="Polar residues" evidence="1">
    <location>
        <begin position="923"/>
        <end position="932"/>
    </location>
</feature>
<evidence type="ECO:0000313" key="4">
    <source>
        <dbReference type="Proteomes" id="UP000009022"/>
    </source>
</evidence>
<dbReference type="EMBL" id="DS985254">
    <property type="protein sequence ID" value="EDV21317.1"/>
    <property type="molecule type" value="Genomic_DNA"/>
</dbReference>
<feature type="region of interest" description="Disordered" evidence="1">
    <location>
        <begin position="162"/>
        <end position="193"/>
    </location>
</feature>
<dbReference type="CTD" id="6757406"/>
<dbReference type="InterPro" id="IPR029281">
    <property type="entry name" value="FAM194_C"/>
</dbReference>
<evidence type="ECO:0000256" key="1">
    <source>
        <dbReference type="SAM" id="MobiDB-lite"/>
    </source>
</evidence>
<dbReference type="eggNOG" id="ENOG502QUAE">
    <property type="taxonomic scope" value="Eukaryota"/>
</dbReference>
<name>B3S7M8_TRIAD</name>
<feature type="compositionally biased region" description="Basic residues" evidence="1">
    <location>
        <begin position="897"/>
        <end position="906"/>
    </location>
</feature>
<feature type="compositionally biased region" description="Polar residues" evidence="1">
    <location>
        <begin position="34"/>
        <end position="48"/>
    </location>
</feature>
<feature type="compositionally biased region" description="Polar residues" evidence="1">
    <location>
        <begin position="84"/>
        <end position="106"/>
    </location>
</feature>
<feature type="compositionally biased region" description="Polar residues" evidence="1">
    <location>
        <begin position="7"/>
        <end position="23"/>
    </location>
</feature>
<dbReference type="PANTHER" id="PTHR23093:SF18">
    <property type="entry name" value="GLUTAMATE RICH 6"/>
    <property type="match status" value="1"/>
</dbReference>
<feature type="domain" description="FAM194 C-terminal" evidence="2">
    <location>
        <begin position="673"/>
        <end position="886"/>
    </location>
</feature>
<dbReference type="GeneID" id="6757406"/>
<dbReference type="KEGG" id="tad:TRIADDRAFT_60226"/>
<reference evidence="3 4" key="1">
    <citation type="journal article" date="2008" name="Nature">
        <title>The Trichoplax genome and the nature of placozoans.</title>
        <authorList>
            <person name="Srivastava M."/>
            <person name="Begovic E."/>
            <person name="Chapman J."/>
            <person name="Putnam N.H."/>
            <person name="Hellsten U."/>
            <person name="Kawashima T."/>
            <person name="Kuo A."/>
            <person name="Mitros T."/>
            <person name="Salamov A."/>
            <person name="Carpenter M.L."/>
            <person name="Signorovitch A.Y."/>
            <person name="Moreno M.A."/>
            <person name="Kamm K."/>
            <person name="Grimwood J."/>
            <person name="Schmutz J."/>
            <person name="Shapiro H."/>
            <person name="Grigoriev I.V."/>
            <person name="Buss L.W."/>
            <person name="Schierwater B."/>
            <person name="Dellaporta S.L."/>
            <person name="Rokhsar D.S."/>
        </authorList>
    </citation>
    <scope>NUCLEOTIDE SEQUENCE [LARGE SCALE GENOMIC DNA]</scope>
    <source>
        <strain evidence="3 4">Grell-BS-1999</strain>
    </source>
</reference>
<proteinExistence type="predicted"/>
<feature type="region of interest" description="Disordered" evidence="1">
    <location>
        <begin position="253"/>
        <end position="272"/>
    </location>
</feature>
<dbReference type="RefSeq" id="XP_002116284.1">
    <property type="nucleotide sequence ID" value="XM_002116248.1"/>
</dbReference>
<sequence length="932" mass="105009">MSRETRSATNQPFDDGKNVSNSALRRGPRRSRSHSVTFSLSSDNSNQPLKRAELKSNDSSTTSSRQTRSESIADIPEELINKDTLPQQSTTSRMRSKSYSNINDWVSNPRKRAQSISESKSLTVLPILDVVKTAQPSSPTIELVKGLDSEILDIIAKERSATPKQQMPKPVLPNIKPIKESKKPEQEESNYSLVESNTNVKNTTKDEELKEKKVVMLNNPEGKHILQRRHSEEFKPFDDDNASKTEINVTTRNAVSADGTKRKTLSSQQHRRFRHGDIRKPVVSFKPQTFKIKREHGIVNATYNEDRTKRTIEIQTDWSWMEDWKLHNLVKGGNALSDNEDSGSNQSPESRQAMQHRSLAEEALANVKVVDENYAESGTIPEEAFSRHNTPSSTISSQKIDSTSEISDAFGVLTMEFSSDSSDEDDNDNYIDNEQDAIAAVGPPSILKYNRESEAVTLRVDAQTPMTSQSVASFHSSIGDAQGDGICDYCGLAIIKEFPTIEEIETTPAEKLFCCPDYHQFVLYLHELSESKGARSKRNEIPDADADQADSDISDVEGDALINVSPHAPFKNRQARREAKERAQEKMRERERERQLANTISNLNYYAFARQIKTINYTLSSNRCLEEGWTVIPSPLPEDEIDPDEDDEKLSFMTELPSNLAFLQQKAKGNQLPIQKFYENGSLFLILLPDGTGSVLYLYNSCNVAIGISAHGNGLSYVVLEDAPLSESQKILALFNPSGHSCIYHSNNRIRLLIYPTGGEVADSNGTRKKKWNWDLDSHLDKNNAHIHAPPFQPICFAITKEVALRCKWQDKVYLSFSAQARSCKFNVGVKLKLIHPQQTPELSKAQKMELENEEFLNNAKKRIRKLLNKTQTTLRYPKSPRLEQLAPPRYLESDKQKHRPKHRLQVPKSTPNGRLNEDDNASVKSPISVGN</sequence>
<dbReference type="OrthoDB" id="527209at2759"/>
<dbReference type="Proteomes" id="UP000009022">
    <property type="component" value="Unassembled WGS sequence"/>
</dbReference>
<feature type="region of interest" description="Disordered" evidence="1">
    <location>
        <begin position="869"/>
        <end position="932"/>
    </location>
</feature>
<dbReference type="Pfam" id="PF14977">
    <property type="entry name" value="FAM194"/>
    <property type="match status" value="1"/>
</dbReference>
<feature type="region of interest" description="Disordered" evidence="1">
    <location>
        <begin position="1"/>
        <end position="116"/>
    </location>
</feature>
<organism evidence="3 4">
    <name type="scientific">Trichoplax adhaerens</name>
    <name type="common">Trichoplax reptans</name>
    <dbReference type="NCBI Taxonomy" id="10228"/>
    <lineage>
        <taxon>Eukaryota</taxon>
        <taxon>Metazoa</taxon>
        <taxon>Placozoa</taxon>
        <taxon>Uniplacotomia</taxon>
        <taxon>Trichoplacea</taxon>
        <taxon>Trichoplacidae</taxon>
        <taxon>Trichoplax</taxon>
    </lineage>
</organism>
<dbReference type="STRING" id="10228.B3S7M8"/>
<evidence type="ECO:0000259" key="2">
    <source>
        <dbReference type="Pfam" id="PF14977"/>
    </source>
</evidence>
<feature type="compositionally biased region" description="Basic and acidic residues" evidence="1">
    <location>
        <begin position="177"/>
        <end position="186"/>
    </location>
</feature>
<gene>
    <name evidence="3" type="ORF">TRIADDRAFT_60226</name>
</gene>
<feature type="region of interest" description="Disordered" evidence="1">
    <location>
        <begin position="379"/>
        <end position="402"/>
    </location>
</feature>
<protein>
    <recommendedName>
        <fullName evidence="2">FAM194 C-terminal domain-containing protein</fullName>
    </recommendedName>
</protein>
<accession>B3S7M8</accession>